<dbReference type="RefSeq" id="WP_008042262.1">
    <property type="nucleotide sequence ID" value="NZ_CH724149.1"/>
</dbReference>
<dbReference type="GO" id="GO:0003700">
    <property type="term" value="F:DNA-binding transcription factor activity"/>
    <property type="evidence" value="ECO:0007669"/>
    <property type="project" value="TreeGrafter"/>
</dbReference>
<dbReference type="CDD" id="cd00038">
    <property type="entry name" value="CAP_ED"/>
    <property type="match status" value="1"/>
</dbReference>
<dbReference type="PRINTS" id="PR00103">
    <property type="entry name" value="CAMPKINASE"/>
</dbReference>
<dbReference type="PANTHER" id="PTHR24567">
    <property type="entry name" value="CRP FAMILY TRANSCRIPTIONAL REGULATORY PROTEIN"/>
    <property type="match status" value="1"/>
</dbReference>
<comment type="caution">
    <text evidence="2">The sequence shown here is derived from an EMBL/GenBank/DDBJ whole genome shotgun (WGS) entry which is preliminary data.</text>
</comment>
<gene>
    <name evidence="2" type="ORF">MED297_12532</name>
</gene>
<evidence type="ECO:0000313" key="2">
    <source>
        <dbReference type="EMBL" id="EAR09556.1"/>
    </source>
</evidence>
<dbReference type="OrthoDB" id="6978933at2"/>
<dbReference type="SUPFAM" id="SSF51206">
    <property type="entry name" value="cAMP-binding domain-like"/>
    <property type="match status" value="1"/>
</dbReference>
<feature type="domain" description="Cyclic nucleotide-binding" evidence="1">
    <location>
        <begin position="153"/>
        <end position="247"/>
    </location>
</feature>
<dbReference type="Proteomes" id="UP000005953">
    <property type="component" value="Unassembled WGS sequence"/>
</dbReference>
<reference evidence="2 3" key="1">
    <citation type="submission" date="2006-02" db="EMBL/GenBank/DDBJ databases">
        <authorList>
            <person name="Pinhassi J."/>
            <person name="Pedros-Alio C."/>
            <person name="Ferriera S."/>
            <person name="Johnson J."/>
            <person name="Kravitz S."/>
            <person name="Halpern A."/>
            <person name="Remington K."/>
            <person name="Beeson K."/>
            <person name="Tran B."/>
            <person name="Rogers Y.-H."/>
            <person name="Friedman R."/>
            <person name="Venter J.C."/>
        </authorList>
    </citation>
    <scope>NUCLEOTIDE SEQUENCE [LARGE SCALE GENOMIC DNA]</scope>
    <source>
        <strain evidence="2 3">MED297</strain>
    </source>
</reference>
<dbReference type="STRING" id="314283.MED297_12532"/>
<evidence type="ECO:0000313" key="3">
    <source>
        <dbReference type="Proteomes" id="UP000005953"/>
    </source>
</evidence>
<dbReference type="InterPro" id="IPR000595">
    <property type="entry name" value="cNMP-bd_dom"/>
</dbReference>
<dbReference type="AlphaFoldDB" id="A4BE78"/>
<dbReference type="PROSITE" id="PS50042">
    <property type="entry name" value="CNMP_BINDING_3"/>
    <property type="match status" value="1"/>
</dbReference>
<dbReference type="SMART" id="SM00100">
    <property type="entry name" value="cNMP"/>
    <property type="match status" value="1"/>
</dbReference>
<dbReference type="InterPro" id="IPR018490">
    <property type="entry name" value="cNMP-bd_dom_sf"/>
</dbReference>
<dbReference type="InterPro" id="IPR014710">
    <property type="entry name" value="RmlC-like_jellyroll"/>
</dbReference>
<dbReference type="GO" id="GO:0005829">
    <property type="term" value="C:cytosol"/>
    <property type="evidence" value="ECO:0007669"/>
    <property type="project" value="TreeGrafter"/>
</dbReference>
<proteinExistence type="predicted"/>
<dbReference type="HOGENOM" id="CLU_091658_0_0_6"/>
<dbReference type="Gene3D" id="2.60.120.10">
    <property type="entry name" value="Jelly Rolls"/>
    <property type="match status" value="1"/>
</dbReference>
<keyword evidence="3" id="KW-1185">Reference proteome</keyword>
<sequence>MLLLGERPTHVDQLTDRLKKLSQKLFEGLPGGERVTLPVTADLYSLESTEHLFIVQQGNISAVCEGRSCLYFESGDLIGLTQCYQLPSFQISIDDDTEVIQYDADQILRFVNETKERQAIWTSYLITQLSLFQDAFGRQQVTKIQPQTGFLNFATGQNIIEQGDTATEVFTILTGTADVFVDGTKVGEISQDEIFGAMAVFTGETRSATVTASSPCTVLAVPKEEFITLIQSHPQTTMTLIENMARRIGMMNSQLTQQADKG</sequence>
<organism evidence="2 3">
    <name type="scientific">Reinekea blandensis MED297</name>
    <dbReference type="NCBI Taxonomy" id="314283"/>
    <lineage>
        <taxon>Bacteria</taxon>
        <taxon>Pseudomonadati</taxon>
        <taxon>Pseudomonadota</taxon>
        <taxon>Gammaproteobacteria</taxon>
        <taxon>Oceanospirillales</taxon>
        <taxon>Saccharospirillaceae</taxon>
        <taxon>Reinekea</taxon>
    </lineage>
</organism>
<dbReference type="EMBL" id="AAOE01000009">
    <property type="protein sequence ID" value="EAR09556.1"/>
    <property type="molecule type" value="Genomic_DNA"/>
</dbReference>
<dbReference type="InterPro" id="IPR050397">
    <property type="entry name" value="Env_Response_Regulators"/>
</dbReference>
<protein>
    <recommendedName>
        <fullName evidence="1">Cyclic nucleotide-binding domain-containing protein</fullName>
    </recommendedName>
</protein>
<evidence type="ECO:0000259" key="1">
    <source>
        <dbReference type="PROSITE" id="PS50042"/>
    </source>
</evidence>
<name>A4BE78_9GAMM</name>
<dbReference type="Pfam" id="PF00027">
    <property type="entry name" value="cNMP_binding"/>
    <property type="match status" value="1"/>
</dbReference>
<accession>A4BE78</accession>
<dbReference type="PANTHER" id="PTHR24567:SF74">
    <property type="entry name" value="HTH-TYPE TRANSCRIPTIONAL REGULATOR ARCR"/>
    <property type="match status" value="1"/>
</dbReference>